<proteinExistence type="predicted"/>
<sequence>MAQRVSSSWSMAQLSMRLQRVAKTKQWELFQRVMLVIVVIIWVATVMTTAFIRLSTDSEIDTNLSSSSDSTSPLFHARKLASWIEG</sequence>
<gene>
    <name evidence="2" type="ORF">PHYPA_013626</name>
</gene>
<dbReference type="EnsemblPlants" id="Pp3c10_8840V3.2">
    <property type="protein sequence ID" value="Pp3c10_8840V3.2"/>
    <property type="gene ID" value="Pp3c10_8840"/>
</dbReference>
<dbReference type="InParanoid" id="A0A2K1JY99"/>
<keyword evidence="1" id="KW-0472">Membrane</keyword>
<feature type="transmembrane region" description="Helical" evidence="1">
    <location>
        <begin position="33"/>
        <end position="54"/>
    </location>
</feature>
<dbReference type="PaxDb" id="3218-PP1S58_182V6.1"/>
<organism evidence="2">
    <name type="scientific">Physcomitrium patens</name>
    <name type="common">Spreading-leaved earth moss</name>
    <name type="synonym">Physcomitrella patens</name>
    <dbReference type="NCBI Taxonomy" id="3218"/>
    <lineage>
        <taxon>Eukaryota</taxon>
        <taxon>Viridiplantae</taxon>
        <taxon>Streptophyta</taxon>
        <taxon>Embryophyta</taxon>
        <taxon>Bryophyta</taxon>
        <taxon>Bryophytina</taxon>
        <taxon>Bryopsida</taxon>
        <taxon>Funariidae</taxon>
        <taxon>Funariales</taxon>
        <taxon>Funariaceae</taxon>
        <taxon>Physcomitrium</taxon>
    </lineage>
</organism>
<dbReference type="Proteomes" id="UP000006727">
    <property type="component" value="Chromosome 10"/>
</dbReference>
<keyword evidence="4" id="KW-1185">Reference proteome</keyword>
<keyword evidence="1" id="KW-1133">Transmembrane helix</keyword>
<accession>A0A2K1JY99</accession>
<protein>
    <submittedName>
        <fullName evidence="2 3">Uncharacterized protein</fullName>
    </submittedName>
</protein>
<reference evidence="2 4" key="1">
    <citation type="journal article" date="2008" name="Science">
        <title>The Physcomitrella genome reveals evolutionary insights into the conquest of land by plants.</title>
        <authorList>
            <person name="Rensing S."/>
            <person name="Lang D."/>
            <person name="Zimmer A."/>
            <person name="Terry A."/>
            <person name="Salamov A."/>
            <person name="Shapiro H."/>
            <person name="Nishiyama T."/>
            <person name="Perroud P.-F."/>
            <person name="Lindquist E."/>
            <person name="Kamisugi Y."/>
            <person name="Tanahashi T."/>
            <person name="Sakakibara K."/>
            <person name="Fujita T."/>
            <person name="Oishi K."/>
            <person name="Shin-I T."/>
            <person name="Kuroki Y."/>
            <person name="Toyoda A."/>
            <person name="Suzuki Y."/>
            <person name="Hashimoto A."/>
            <person name="Yamaguchi K."/>
            <person name="Sugano A."/>
            <person name="Kohara Y."/>
            <person name="Fujiyama A."/>
            <person name="Anterola A."/>
            <person name="Aoki S."/>
            <person name="Ashton N."/>
            <person name="Barbazuk W.B."/>
            <person name="Barker E."/>
            <person name="Bennetzen J."/>
            <person name="Bezanilla M."/>
            <person name="Blankenship R."/>
            <person name="Cho S.H."/>
            <person name="Dutcher S."/>
            <person name="Estelle M."/>
            <person name="Fawcett J.A."/>
            <person name="Gundlach H."/>
            <person name="Hanada K."/>
            <person name="Heyl A."/>
            <person name="Hicks K.A."/>
            <person name="Hugh J."/>
            <person name="Lohr M."/>
            <person name="Mayer K."/>
            <person name="Melkozernov A."/>
            <person name="Murata T."/>
            <person name="Nelson D."/>
            <person name="Pils B."/>
            <person name="Prigge M."/>
            <person name="Reiss B."/>
            <person name="Renner T."/>
            <person name="Rombauts S."/>
            <person name="Rushton P."/>
            <person name="Sanderfoot A."/>
            <person name="Schween G."/>
            <person name="Shiu S.-H."/>
            <person name="Stueber K."/>
            <person name="Theodoulou F.L."/>
            <person name="Tu H."/>
            <person name="Van de Peer Y."/>
            <person name="Verrier P.J."/>
            <person name="Waters E."/>
            <person name="Wood A."/>
            <person name="Yang L."/>
            <person name="Cove D."/>
            <person name="Cuming A."/>
            <person name="Hasebe M."/>
            <person name="Lucas S."/>
            <person name="Mishler D.B."/>
            <person name="Reski R."/>
            <person name="Grigoriev I."/>
            <person name="Quatrano R.S."/>
            <person name="Boore J.L."/>
        </authorList>
    </citation>
    <scope>NUCLEOTIDE SEQUENCE [LARGE SCALE GENOMIC DNA]</scope>
    <source>
        <strain evidence="3 4">cv. Gransden 2004</strain>
    </source>
</reference>
<dbReference type="Gramene" id="Pp3c10_8840V3.2">
    <property type="protein sequence ID" value="Pp3c10_8840V3.2"/>
    <property type="gene ID" value="Pp3c10_8840"/>
</dbReference>
<dbReference type="AlphaFoldDB" id="A0A2K1JY99"/>
<dbReference type="EnsemblPlants" id="Pp3c10_8840V3.1">
    <property type="protein sequence ID" value="Pp3c10_8840V3.1"/>
    <property type="gene ID" value="Pp3c10_8840"/>
</dbReference>
<evidence type="ECO:0000313" key="2">
    <source>
        <dbReference type="EMBL" id="PNR46507.1"/>
    </source>
</evidence>
<keyword evidence="1" id="KW-0812">Transmembrane</keyword>
<evidence type="ECO:0000256" key="1">
    <source>
        <dbReference type="SAM" id="Phobius"/>
    </source>
</evidence>
<name>A0A2K1JY99_PHYPA</name>
<reference evidence="3" key="3">
    <citation type="submission" date="2020-12" db="UniProtKB">
        <authorList>
            <consortium name="EnsemblPlants"/>
        </authorList>
    </citation>
    <scope>IDENTIFICATION</scope>
</reference>
<dbReference type="Gramene" id="Pp3c10_8840V3.1">
    <property type="protein sequence ID" value="Pp3c10_8840V3.1"/>
    <property type="gene ID" value="Pp3c10_8840"/>
</dbReference>
<evidence type="ECO:0000313" key="3">
    <source>
        <dbReference type="EnsemblPlants" id="Pp3c10_8840V3.1"/>
    </source>
</evidence>
<evidence type="ECO:0000313" key="4">
    <source>
        <dbReference type="Proteomes" id="UP000006727"/>
    </source>
</evidence>
<dbReference type="EMBL" id="ABEU02000010">
    <property type="protein sequence ID" value="PNR46507.1"/>
    <property type="molecule type" value="Genomic_DNA"/>
</dbReference>
<reference evidence="2 4" key="2">
    <citation type="journal article" date="2018" name="Plant J.">
        <title>The Physcomitrella patens chromosome-scale assembly reveals moss genome structure and evolution.</title>
        <authorList>
            <person name="Lang D."/>
            <person name="Ullrich K.K."/>
            <person name="Murat F."/>
            <person name="Fuchs J."/>
            <person name="Jenkins J."/>
            <person name="Haas F.B."/>
            <person name="Piednoel M."/>
            <person name="Gundlach H."/>
            <person name="Van Bel M."/>
            <person name="Meyberg R."/>
            <person name="Vives C."/>
            <person name="Morata J."/>
            <person name="Symeonidi A."/>
            <person name="Hiss M."/>
            <person name="Muchero W."/>
            <person name="Kamisugi Y."/>
            <person name="Saleh O."/>
            <person name="Blanc G."/>
            <person name="Decker E.L."/>
            <person name="van Gessel N."/>
            <person name="Grimwood J."/>
            <person name="Hayes R.D."/>
            <person name="Graham S.W."/>
            <person name="Gunter L.E."/>
            <person name="McDaniel S.F."/>
            <person name="Hoernstein S.N.W."/>
            <person name="Larsson A."/>
            <person name="Li F.W."/>
            <person name="Perroud P.F."/>
            <person name="Phillips J."/>
            <person name="Ranjan P."/>
            <person name="Rokshar D.S."/>
            <person name="Rothfels C.J."/>
            <person name="Schneider L."/>
            <person name="Shu S."/>
            <person name="Stevenson D.W."/>
            <person name="Thummler F."/>
            <person name="Tillich M."/>
            <person name="Villarreal Aguilar J.C."/>
            <person name="Widiez T."/>
            <person name="Wong G.K."/>
            <person name="Wymore A."/>
            <person name="Zhang Y."/>
            <person name="Zimmer A.D."/>
            <person name="Quatrano R.S."/>
            <person name="Mayer K.F.X."/>
            <person name="Goodstein D."/>
            <person name="Casacuberta J.M."/>
            <person name="Vandepoele K."/>
            <person name="Reski R."/>
            <person name="Cuming A.C."/>
            <person name="Tuskan G.A."/>
            <person name="Maumus F."/>
            <person name="Salse J."/>
            <person name="Schmutz J."/>
            <person name="Rensing S.A."/>
        </authorList>
    </citation>
    <scope>NUCLEOTIDE SEQUENCE [LARGE SCALE GENOMIC DNA]</scope>
    <source>
        <strain evidence="3 4">cv. Gransden 2004</strain>
    </source>
</reference>